<feature type="region of interest" description="Disordered" evidence="11">
    <location>
        <begin position="418"/>
        <end position="580"/>
    </location>
</feature>
<dbReference type="EC" id="2.3.2.26" evidence="4"/>
<evidence type="ECO:0000259" key="12">
    <source>
        <dbReference type="PROSITE" id="PS50004"/>
    </source>
</evidence>
<dbReference type="PANTHER" id="PTHR11254:SF442">
    <property type="entry name" value="HECT-TYPE E3 UBIQUITIN TRANSFERASE"/>
    <property type="match status" value="1"/>
</dbReference>
<evidence type="ECO:0000256" key="10">
    <source>
        <dbReference type="PROSITE-ProRule" id="PRU00104"/>
    </source>
</evidence>
<dbReference type="SMART" id="SM00239">
    <property type="entry name" value="C2"/>
    <property type="match status" value="1"/>
</dbReference>
<dbReference type="SUPFAM" id="SSF51045">
    <property type="entry name" value="WW domain"/>
    <property type="match status" value="2"/>
</dbReference>
<evidence type="ECO:0000256" key="2">
    <source>
        <dbReference type="ARBA" id="ARBA00004496"/>
    </source>
</evidence>
<dbReference type="FunFam" id="3.30.2160.10:FF:000005">
    <property type="entry name" value="E3 ubiquitin-protein ligase HECW2 isoform X1"/>
    <property type="match status" value="1"/>
</dbReference>
<dbReference type="InterPro" id="IPR037795">
    <property type="entry name" value="C2_HECW"/>
</dbReference>
<dbReference type="Gene3D" id="3.30.2160.10">
    <property type="entry name" value="Hect, E3 ligase catalytic domain"/>
    <property type="match status" value="1"/>
</dbReference>
<feature type="compositionally biased region" description="Polar residues" evidence="11">
    <location>
        <begin position="558"/>
        <end position="580"/>
    </location>
</feature>
<dbReference type="SUPFAM" id="SSF56204">
    <property type="entry name" value="Hect, E3 ligase catalytic domain"/>
    <property type="match status" value="1"/>
</dbReference>
<dbReference type="CDD" id="cd00201">
    <property type="entry name" value="WW"/>
    <property type="match status" value="2"/>
</dbReference>
<dbReference type="Pfam" id="PF00168">
    <property type="entry name" value="C2"/>
    <property type="match status" value="1"/>
</dbReference>
<feature type="compositionally biased region" description="Polar residues" evidence="11">
    <location>
        <begin position="476"/>
        <end position="494"/>
    </location>
</feature>
<dbReference type="STRING" id="69293.ENSGACP00000020039"/>
<evidence type="ECO:0000256" key="8">
    <source>
        <dbReference type="ARBA" id="ARBA00022737"/>
    </source>
</evidence>
<evidence type="ECO:0000256" key="9">
    <source>
        <dbReference type="ARBA" id="ARBA00022786"/>
    </source>
</evidence>
<sequence length="1369" mass="153824">MSAREHLLAVRRRTPHTRPYTIGPDNLRTLSDQGSQQETAGVGLQRANSDTDLVTSDSRSSLAASSYQLTLGHSHLVISWDIKEEVDATDWIGLYHIDETSVANVWDSKNRGVNGTQRGQIVWRLEADPNFMEPETKICFKYYHGVSGALRATTPCITVKNPGVPVGGEGQAEDQSVTEHCRKLVSFTLSDIRAVGLKKGMFFNPDPYLKMSIQPGKRSGLPKFTHHGQERRSSIIANTTSPVWHGEKYTFVALMTDVLEVEVKDKFAKSRPIIKRFLGQLIIPVQRLLEGDQPVSHSLCRRLPTDHVSGQLSFRVAVTSTGHEEASPEAMGAVLGAVNGDSGSPSDDEDLPHQSSSSRGAYRPSPRGPDEGSRLVNGPCYYGDDSIWREPAEEDLLAVSLGCHTHRQVSLNDYLDTIEAPRSPGERPHAGPSPKLRSSFPTDTRLNAMLHIDSDEDEETAGQHRETPQEIRTQDSTDSALSQRRATSESPQGNEGSGRSGAGAGATAEAGSSARIQPGTEPGDEATEAQAGTSTAAEPAAGTGAEQEEGEVWRRRQSMQTFGGTAQSQEACGARGSQNGAVGVERDTGEILDAHGFFCPIFQVKKVKDWEARIDSHGRIFYVDHVNRTTTWQRPTAPPAPQTLQRSSSIQQMEQLNRRYQSIRRTITNDSRPEEQPANELLADETDLQPSTPEVRRDNGVAQSSPRSRLTLLLQSPSAKFLTSPDFFTVLHSNPSAYRMFTTNTCLKHMISKVRRDAHHFERYQHNRDLVAFLNMFANKQLELPRGWEMKHDHTGKSFFVDHNCRATTFIDPRLPLQSTRPPSLLAHRQHLTRQRSHSAGEVGDEPRRAGPPVLPRPSSTFTTPNRGQCPDVVPVAYNEKIVAFLRQPNIFEILQEKQPEFHRNHSLREKVQLLRTDGGSALARLSGDADLVMLLSLFEDEVMSYVPPHALLHPSYCQSPRGSPVSSPQNSPGTTRANARAPAPYKRDFEAKLRNFYRKLETKGYGQGPGKLKLIIRRDHLLEDAFNQIMCYSRKDLQRSKLYVSFVGEEGLDYSGPSREFFFLVSRELFNPYYGLFEYSANDTYTVQISPMSAFVDNHHEWFRFSGRILGLALIHQYLLDAFFTRPFYKGLLRIPCDLSDLEYLDEEFHQSLQWMKDNDIEDMLDLTFTVNEEVFGQITERELKAGGANIPVSEKNKKEYIERMVKWRIERGVVQQTDSLVRGFYEVVDARLVSVFDARELELVIAGTAEIDLSDWRNNTEYRGGYHDNHIVIRWFWAAVERFNNEQRLRLLQFVTGTSSIPYEGFASLRGSNGPRRFCVEKWGKVSALPRAHTCFNRLDLPPYPSFSMLYEKMLTAVEETSTFGLE</sequence>
<feature type="compositionally biased region" description="Basic and acidic residues" evidence="11">
    <location>
        <begin position="461"/>
        <end position="475"/>
    </location>
</feature>
<keyword evidence="6" id="KW-0597">Phosphoprotein</keyword>
<feature type="region of interest" description="Disordered" evidence="11">
    <location>
        <begin position="14"/>
        <end position="42"/>
    </location>
</feature>
<dbReference type="Bgee" id="ENSGACG00000015192">
    <property type="expression patterns" value="Expressed in camera-type eye and 6 other cell types or tissues"/>
</dbReference>
<protein>
    <recommendedName>
        <fullName evidence="4">HECT-type E3 ubiquitin transferase</fullName>
        <ecNumber evidence="4">2.3.2.26</ecNumber>
    </recommendedName>
</protein>
<evidence type="ECO:0000256" key="11">
    <source>
        <dbReference type="SAM" id="MobiDB-lite"/>
    </source>
</evidence>
<dbReference type="SMART" id="SM00456">
    <property type="entry name" value="WW"/>
    <property type="match status" value="2"/>
</dbReference>
<proteinExistence type="predicted"/>
<feature type="compositionally biased region" description="Polar residues" evidence="11">
    <location>
        <begin position="28"/>
        <end position="39"/>
    </location>
</feature>
<dbReference type="InParanoid" id="G3PR04"/>
<dbReference type="Pfam" id="PF00632">
    <property type="entry name" value="HECT"/>
    <property type="match status" value="1"/>
</dbReference>
<name>G3PR04_GASAC</name>
<reference evidence="15" key="2">
    <citation type="submission" date="2025-08" db="UniProtKB">
        <authorList>
            <consortium name="Ensembl"/>
        </authorList>
    </citation>
    <scope>IDENTIFICATION</scope>
</reference>
<dbReference type="SUPFAM" id="SSF49562">
    <property type="entry name" value="C2 domain (Calcium/lipid-binding domain, CaLB)"/>
    <property type="match status" value="1"/>
</dbReference>
<dbReference type="Gene3D" id="2.20.70.10">
    <property type="match status" value="2"/>
</dbReference>
<dbReference type="CDD" id="cd00078">
    <property type="entry name" value="HECTc"/>
    <property type="match status" value="1"/>
</dbReference>
<dbReference type="FunFam" id="3.90.1750.10:FF:000004">
    <property type="entry name" value="E3 ubiquitin-protein ligase HECW2 isoform X1"/>
    <property type="match status" value="1"/>
</dbReference>
<feature type="compositionally biased region" description="Polar residues" evidence="11">
    <location>
        <begin position="958"/>
        <end position="978"/>
    </location>
</feature>
<dbReference type="InterPro" id="IPR001202">
    <property type="entry name" value="WW_dom"/>
</dbReference>
<comment type="subcellular location">
    <subcellularLocation>
        <location evidence="2">Cytoplasm</location>
    </subcellularLocation>
</comment>
<evidence type="ECO:0000313" key="16">
    <source>
        <dbReference type="Proteomes" id="UP000007635"/>
    </source>
</evidence>
<dbReference type="InterPro" id="IPR050409">
    <property type="entry name" value="E3_ubiq-protein_ligase"/>
</dbReference>
<feature type="active site" description="Glycyl thioester intermediate" evidence="10">
    <location>
        <position position="1337"/>
    </location>
</feature>
<evidence type="ECO:0000256" key="1">
    <source>
        <dbReference type="ARBA" id="ARBA00000885"/>
    </source>
</evidence>
<reference evidence="15" key="3">
    <citation type="submission" date="2025-09" db="UniProtKB">
        <authorList>
            <consortium name="Ensembl"/>
        </authorList>
    </citation>
    <scope>IDENTIFICATION</scope>
</reference>
<dbReference type="Pfam" id="PF18436">
    <property type="entry name" value="HECW1_helix"/>
    <property type="match status" value="1"/>
</dbReference>
<dbReference type="InterPro" id="IPR036020">
    <property type="entry name" value="WW_dom_sf"/>
</dbReference>
<comment type="pathway">
    <text evidence="3">Protein modification; protein ubiquitination.</text>
</comment>
<comment type="catalytic activity">
    <reaction evidence="1">
        <text>S-ubiquitinyl-[E2 ubiquitin-conjugating enzyme]-L-cysteine + [acceptor protein]-L-lysine = [E2 ubiquitin-conjugating enzyme]-L-cysteine + N(6)-ubiquitinyl-[acceptor protein]-L-lysine.</text>
        <dbReference type="EC" id="2.3.2.26"/>
    </reaction>
</comment>
<dbReference type="Gene3D" id="3.90.1750.10">
    <property type="entry name" value="Hect, E3 ligase catalytic domains"/>
    <property type="match status" value="1"/>
</dbReference>
<dbReference type="InterPro" id="IPR040524">
    <property type="entry name" value="HECW1_helix"/>
</dbReference>
<dbReference type="FunFam" id="2.60.40.2840:FF:000001">
    <property type="entry name" value="E3 ubiquitin-protein ligase HECW2 isoform X1"/>
    <property type="match status" value="1"/>
</dbReference>
<dbReference type="FunFam" id="2.20.70.10:FF:000007">
    <property type="entry name" value="E3 ubiquitin-protein ligase HECW2 isoform X1"/>
    <property type="match status" value="1"/>
</dbReference>
<dbReference type="InterPro" id="IPR000569">
    <property type="entry name" value="HECT_dom"/>
</dbReference>
<evidence type="ECO:0000313" key="15">
    <source>
        <dbReference type="Ensembl" id="ENSGACP00000020039.2"/>
    </source>
</evidence>
<dbReference type="Gene3D" id="2.60.40.150">
    <property type="entry name" value="C2 domain"/>
    <property type="match status" value="1"/>
</dbReference>
<keyword evidence="9 10" id="KW-0833">Ubl conjugation pathway</keyword>
<keyword evidence="7" id="KW-0808">Transferase</keyword>
<evidence type="ECO:0000256" key="6">
    <source>
        <dbReference type="ARBA" id="ARBA00022553"/>
    </source>
</evidence>
<feature type="compositionally biased region" description="Low complexity" evidence="11">
    <location>
        <begin position="529"/>
        <end position="545"/>
    </location>
</feature>
<dbReference type="eggNOG" id="KOG0940">
    <property type="taxonomic scope" value="Eukaryota"/>
</dbReference>
<dbReference type="FunFam" id="3.90.1750.10:FF:000036">
    <property type="entry name" value="E3 ubiquitin-protein ligase HECW2"/>
    <property type="match status" value="1"/>
</dbReference>
<dbReference type="InterPro" id="IPR000008">
    <property type="entry name" value="C2_dom"/>
</dbReference>
<evidence type="ECO:0000256" key="4">
    <source>
        <dbReference type="ARBA" id="ARBA00012485"/>
    </source>
</evidence>
<evidence type="ECO:0000256" key="7">
    <source>
        <dbReference type="ARBA" id="ARBA00022679"/>
    </source>
</evidence>
<dbReference type="Gene3D" id="2.60.40.2840">
    <property type="match status" value="1"/>
</dbReference>
<keyword evidence="5" id="KW-0963">Cytoplasm</keyword>
<dbReference type="InterPro" id="IPR032348">
    <property type="entry name" value="HECW_N"/>
</dbReference>
<organism evidence="15 16">
    <name type="scientific">Gasterosteus aculeatus aculeatus</name>
    <name type="common">three-spined stickleback</name>
    <dbReference type="NCBI Taxonomy" id="481459"/>
    <lineage>
        <taxon>Eukaryota</taxon>
        <taxon>Metazoa</taxon>
        <taxon>Chordata</taxon>
        <taxon>Craniata</taxon>
        <taxon>Vertebrata</taxon>
        <taxon>Euteleostomi</taxon>
        <taxon>Actinopterygii</taxon>
        <taxon>Neopterygii</taxon>
        <taxon>Teleostei</taxon>
        <taxon>Neoteleostei</taxon>
        <taxon>Acanthomorphata</taxon>
        <taxon>Eupercaria</taxon>
        <taxon>Perciformes</taxon>
        <taxon>Cottioidei</taxon>
        <taxon>Gasterosteales</taxon>
        <taxon>Gasterosteidae</taxon>
        <taxon>Gasterosteus</taxon>
    </lineage>
</organism>
<dbReference type="GeneTree" id="ENSGT00940000155466"/>
<feature type="domain" description="WW" evidence="13">
    <location>
        <begin position="782"/>
        <end position="815"/>
    </location>
</feature>
<reference evidence="15 16" key="1">
    <citation type="journal article" date="2021" name="G3 (Bethesda)">
        <title>Improved contiguity of the threespine stickleback genome using long-read sequencing.</title>
        <authorList>
            <person name="Nath S."/>
            <person name="Shaw D.E."/>
            <person name="White M.A."/>
        </authorList>
    </citation>
    <scope>NUCLEOTIDE SEQUENCE [LARGE SCALE GENOMIC DNA]</scope>
    <source>
        <strain evidence="15 16">Lake Benthic</strain>
    </source>
</reference>
<dbReference type="InterPro" id="IPR035892">
    <property type="entry name" value="C2_domain_sf"/>
</dbReference>
<accession>G3PR04</accession>
<dbReference type="InterPro" id="IPR035983">
    <property type="entry name" value="Hect_E3_ubiquitin_ligase"/>
</dbReference>
<evidence type="ECO:0000259" key="14">
    <source>
        <dbReference type="PROSITE" id="PS50237"/>
    </source>
</evidence>
<dbReference type="UniPathway" id="UPA00143"/>
<feature type="domain" description="WW" evidence="13">
    <location>
        <begin position="610"/>
        <end position="637"/>
    </location>
</feature>
<dbReference type="GO" id="GO:0006511">
    <property type="term" value="P:ubiquitin-dependent protein catabolic process"/>
    <property type="evidence" value="ECO:0007669"/>
    <property type="project" value="TreeGrafter"/>
</dbReference>
<dbReference type="GO" id="GO:0048814">
    <property type="term" value="P:regulation of dendrite morphogenesis"/>
    <property type="evidence" value="ECO:0007669"/>
    <property type="project" value="TreeGrafter"/>
</dbReference>
<feature type="region of interest" description="Disordered" evidence="11">
    <location>
        <begin position="831"/>
        <end position="868"/>
    </location>
</feature>
<dbReference type="GO" id="GO:0061630">
    <property type="term" value="F:ubiquitin protein ligase activity"/>
    <property type="evidence" value="ECO:0007669"/>
    <property type="project" value="UniProtKB-EC"/>
</dbReference>
<dbReference type="Gene3D" id="3.30.2410.10">
    <property type="entry name" value="Hect, E3 ligase catalytic domain"/>
    <property type="match status" value="1"/>
</dbReference>
<dbReference type="FunFam" id="3.30.2410.10:FF:000002">
    <property type="entry name" value="E3 ubiquitin-protein ligase HECW2"/>
    <property type="match status" value="1"/>
</dbReference>
<evidence type="ECO:0000256" key="5">
    <source>
        <dbReference type="ARBA" id="ARBA00022490"/>
    </source>
</evidence>
<dbReference type="Proteomes" id="UP000007635">
    <property type="component" value="Chromosome I"/>
</dbReference>
<dbReference type="PROSITE" id="PS50004">
    <property type="entry name" value="C2"/>
    <property type="match status" value="1"/>
</dbReference>
<feature type="compositionally biased region" description="Gly residues" evidence="11">
    <location>
        <begin position="495"/>
        <end position="504"/>
    </location>
</feature>
<feature type="region of interest" description="Disordered" evidence="11">
    <location>
        <begin position="958"/>
        <end position="983"/>
    </location>
</feature>
<feature type="compositionally biased region" description="Polar residues" evidence="11">
    <location>
        <begin position="858"/>
        <end position="867"/>
    </location>
</feature>
<dbReference type="SMART" id="SM00119">
    <property type="entry name" value="HECTc"/>
    <property type="match status" value="1"/>
</dbReference>
<keyword evidence="8" id="KW-0677">Repeat</keyword>
<feature type="domain" description="C2" evidence="12">
    <location>
        <begin position="166"/>
        <end position="299"/>
    </location>
</feature>
<dbReference type="PANTHER" id="PTHR11254">
    <property type="entry name" value="HECT DOMAIN UBIQUITIN-PROTEIN LIGASE"/>
    <property type="match status" value="1"/>
</dbReference>
<evidence type="ECO:0000256" key="3">
    <source>
        <dbReference type="ARBA" id="ARBA00004906"/>
    </source>
</evidence>
<keyword evidence="16" id="KW-1185">Reference proteome</keyword>
<dbReference type="GO" id="GO:0016567">
    <property type="term" value="P:protein ubiquitination"/>
    <property type="evidence" value="ECO:0007669"/>
    <property type="project" value="UniProtKB-UniPathway"/>
</dbReference>
<dbReference type="OMA" id="TAGQHRE"/>
<feature type="compositionally biased region" description="Low complexity" evidence="11">
    <location>
        <begin position="505"/>
        <end position="515"/>
    </location>
</feature>
<dbReference type="CDD" id="cd08691">
    <property type="entry name" value="C2_NEDL1-like"/>
    <property type="match status" value="1"/>
</dbReference>
<dbReference type="Pfam" id="PF16562">
    <property type="entry name" value="HECW_N"/>
    <property type="match status" value="1"/>
</dbReference>
<feature type="domain" description="HECT" evidence="14">
    <location>
        <begin position="1034"/>
        <end position="1369"/>
    </location>
</feature>
<dbReference type="PROSITE" id="PS01159">
    <property type="entry name" value="WW_DOMAIN_1"/>
    <property type="match status" value="2"/>
</dbReference>
<dbReference type="PROSITE" id="PS50020">
    <property type="entry name" value="WW_DOMAIN_2"/>
    <property type="match status" value="2"/>
</dbReference>
<dbReference type="Pfam" id="PF00397">
    <property type="entry name" value="WW"/>
    <property type="match status" value="1"/>
</dbReference>
<feature type="region of interest" description="Disordered" evidence="11">
    <location>
        <begin position="335"/>
        <end position="377"/>
    </location>
</feature>
<evidence type="ECO:0000259" key="13">
    <source>
        <dbReference type="PROSITE" id="PS50020"/>
    </source>
</evidence>
<dbReference type="GO" id="GO:0005737">
    <property type="term" value="C:cytoplasm"/>
    <property type="evidence" value="ECO:0007669"/>
    <property type="project" value="UniProtKB-SubCell"/>
</dbReference>
<dbReference type="Ensembl" id="ENSGACT00000020078.2">
    <property type="protein sequence ID" value="ENSGACP00000020039.2"/>
    <property type="gene ID" value="ENSGACG00000015192.2"/>
</dbReference>
<feature type="region of interest" description="Disordered" evidence="11">
    <location>
        <begin position="668"/>
        <end position="707"/>
    </location>
</feature>
<dbReference type="PROSITE" id="PS50237">
    <property type="entry name" value="HECT"/>
    <property type="match status" value="1"/>
</dbReference>